<accession>L8H610</accession>
<dbReference type="KEGG" id="acan:ACA1_279360"/>
<organism evidence="1 2">
    <name type="scientific">Acanthamoeba castellanii (strain ATCC 30010 / Neff)</name>
    <dbReference type="NCBI Taxonomy" id="1257118"/>
    <lineage>
        <taxon>Eukaryota</taxon>
        <taxon>Amoebozoa</taxon>
        <taxon>Discosea</taxon>
        <taxon>Longamoebia</taxon>
        <taxon>Centramoebida</taxon>
        <taxon>Acanthamoebidae</taxon>
        <taxon>Acanthamoeba</taxon>
    </lineage>
</organism>
<dbReference type="GeneID" id="14921827"/>
<dbReference type="EMBL" id="KB007908">
    <property type="protein sequence ID" value="ELR20954.1"/>
    <property type="molecule type" value="Genomic_DNA"/>
</dbReference>
<evidence type="ECO:0000313" key="1">
    <source>
        <dbReference type="EMBL" id="ELR20954.1"/>
    </source>
</evidence>
<proteinExistence type="predicted"/>
<name>L8H610_ACACF</name>
<keyword evidence="2" id="KW-1185">Reference proteome</keyword>
<dbReference type="RefSeq" id="XP_004344697.1">
    <property type="nucleotide sequence ID" value="XM_004344647.1"/>
</dbReference>
<dbReference type="AlphaFoldDB" id="L8H610"/>
<reference evidence="1 2" key="1">
    <citation type="journal article" date="2013" name="Genome Biol.">
        <title>Genome of Acanthamoeba castellanii highlights extensive lateral gene transfer and early evolution of tyrosine kinase signaling.</title>
        <authorList>
            <person name="Clarke M."/>
            <person name="Lohan A.J."/>
            <person name="Liu B."/>
            <person name="Lagkouvardos I."/>
            <person name="Roy S."/>
            <person name="Zafar N."/>
            <person name="Bertelli C."/>
            <person name="Schilde C."/>
            <person name="Kianianmomeni A."/>
            <person name="Burglin T.R."/>
            <person name="Frech C."/>
            <person name="Turcotte B."/>
            <person name="Kopec K.O."/>
            <person name="Synnott J.M."/>
            <person name="Choo C."/>
            <person name="Paponov I."/>
            <person name="Finkler A."/>
            <person name="Soon Heng Tan C."/>
            <person name="Hutchins A.P."/>
            <person name="Weinmeier T."/>
            <person name="Rattei T."/>
            <person name="Chu J.S."/>
            <person name="Gimenez G."/>
            <person name="Irimia M."/>
            <person name="Rigden D.J."/>
            <person name="Fitzpatrick D.A."/>
            <person name="Lorenzo-Morales J."/>
            <person name="Bateman A."/>
            <person name="Chiu C.H."/>
            <person name="Tang P."/>
            <person name="Hegemann P."/>
            <person name="Fromm H."/>
            <person name="Raoult D."/>
            <person name="Greub G."/>
            <person name="Miranda-Saavedra D."/>
            <person name="Chen N."/>
            <person name="Nash P."/>
            <person name="Ginger M.L."/>
            <person name="Horn M."/>
            <person name="Schaap P."/>
            <person name="Caler L."/>
            <person name="Loftus B."/>
        </authorList>
    </citation>
    <scope>NUCLEOTIDE SEQUENCE [LARGE SCALE GENOMIC DNA]</scope>
    <source>
        <strain evidence="1 2">Neff</strain>
    </source>
</reference>
<evidence type="ECO:0000313" key="2">
    <source>
        <dbReference type="Proteomes" id="UP000011083"/>
    </source>
</evidence>
<gene>
    <name evidence="1" type="ORF">ACA1_279360</name>
</gene>
<sequence length="321" mass="35760">MPIISLATIEKQERARLLLDERTELNSETEQIQQILTIVESLRRQPSPLDEHHLIAELHRIFRVFDGRSMHSATPAIVDDETGATTPVDIVQQGASPLAGPERTKEANRLLSVTVARNVLTWARQHLAAQAERAKEAALLRRESDDDGLEGLVLSLAAALNQAEQTELHSILQGLPPSVLGDEGAQEETRVFLDIKKDIREAQKLEGSKVERRQQLVEVVTGVVVELIQTLSPTLVCDSKGKEKDENNTEGSAARVVASLLSCVDEQDRLRLVMEQLLLASGKWLPRDHERRDERLRAVFRRSQYDDAAPQPTSEALVILP</sequence>
<dbReference type="Proteomes" id="UP000011083">
    <property type="component" value="Unassembled WGS sequence"/>
</dbReference>
<dbReference type="VEuPathDB" id="AmoebaDB:ACA1_279360"/>
<protein>
    <submittedName>
        <fullName evidence="1">Uncharacterized protein</fullName>
    </submittedName>
</protein>